<sequence length="240" mass="25405">MALYYCIAPAHASPDCVCQLDNRQMSKQGLATSGQTQAQAASSSSSSSPVQTTAATPSSSSSAAPTAQPASSTSVAPPQSDPELTLQSFVDEAKTPIKAATPPDTKQSLAEKVEEKLEDGTTVVTDIRTVFSPLQDLLGALENCNIQLSDLFHVSQDVLNNLNQLAEWTTVAGPFLKIGLGVVAEILKIVQEVKENKDACEQFSEKVMDIFREFVFAAKASGCEVLPGSTSALILERAIQ</sequence>
<evidence type="ECO:0000313" key="3">
    <source>
        <dbReference type="Proteomes" id="UP001176517"/>
    </source>
</evidence>
<feature type="compositionally biased region" description="Low complexity" evidence="1">
    <location>
        <begin position="35"/>
        <end position="78"/>
    </location>
</feature>
<comment type="caution">
    <text evidence="2">The sequence shown here is derived from an EMBL/GenBank/DDBJ whole genome shotgun (WGS) entry which is preliminary data.</text>
</comment>
<accession>A0AAN6GN81</accession>
<dbReference type="EMBL" id="JAPDMZ010000195">
    <property type="protein sequence ID" value="KAK0546364.1"/>
    <property type="molecule type" value="Genomic_DNA"/>
</dbReference>
<evidence type="ECO:0000256" key="1">
    <source>
        <dbReference type="SAM" id="MobiDB-lite"/>
    </source>
</evidence>
<name>A0AAN6GN81_9BASI</name>
<proteinExistence type="predicted"/>
<gene>
    <name evidence="2" type="ORF">OC846_005297</name>
</gene>
<reference evidence="2" key="1">
    <citation type="journal article" date="2023" name="PhytoFront">
        <title>Draft Genome Resources of Seven Strains of Tilletia horrida, Causal Agent of Kernel Smut of Rice.</title>
        <authorList>
            <person name="Khanal S."/>
            <person name="Antony Babu S."/>
            <person name="Zhou X.G."/>
        </authorList>
    </citation>
    <scope>NUCLEOTIDE SEQUENCE</scope>
    <source>
        <strain evidence="2">TX6</strain>
    </source>
</reference>
<dbReference type="Proteomes" id="UP001176517">
    <property type="component" value="Unassembled WGS sequence"/>
</dbReference>
<keyword evidence="3" id="KW-1185">Reference proteome</keyword>
<feature type="region of interest" description="Disordered" evidence="1">
    <location>
        <begin position="29"/>
        <end position="82"/>
    </location>
</feature>
<evidence type="ECO:0000313" key="2">
    <source>
        <dbReference type="EMBL" id="KAK0546364.1"/>
    </source>
</evidence>
<protein>
    <submittedName>
        <fullName evidence="2">Uncharacterized protein</fullName>
    </submittedName>
</protein>
<organism evidence="2 3">
    <name type="scientific">Tilletia horrida</name>
    <dbReference type="NCBI Taxonomy" id="155126"/>
    <lineage>
        <taxon>Eukaryota</taxon>
        <taxon>Fungi</taxon>
        <taxon>Dikarya</taxon>
        <taxon>Basidiomycota</taxon>
        <taxon>Ustilaginomycotina</taxon>
        <taxon>Exobasidiomycetes</taxon>
        <taxon>Tilletiales</taxon>
        <taxon>Tilletiaceae</taxon>
        <taxon>Tilletia</taxon>
    </lineage>
</organism>
<dbReference type="AlphaFoldDB" id="A0AAN6GN81"/>